<dbReference type="Gene3D" id="3.40.1360.10">
    <property type="match status" value="1"/>
</dbReference>
<gene>
    <name evidence="7" type="primary">recR</name>
    <name evidence="9" type="ORF">A2788_02570</name>
</gene>
<evidence type="ECO:0000256" key="1">
    <source>
        <dbReference type="ARBA" id="ARBA00022723"/>
    </source>
</evidence>
<keyword evidence="6 7" id="KW-0234">DNA repair</keyword>
<reference evidence="9 10" key="1">
    <citation type="journal article" date="2016" name="Nat. Commun.">
        <title>Thousands of microbial genomes shed light on interconnected biogeochemical processes in an aquifer system.</title>
        <authorList>
            <person name="Anantharaman K."/>
            <person name="Brown C.T."/>
            <person name="Hug L.A."/>
            <person name="Sharon I."/>
            <person name="Castelle C.J."/>
            <person name="Probst A.J."/>
            <person name="Thomas B.C."/>
            <person name="Singh A."/>
            <person name="Wilkins M.J."/>
            <person name="Karaoz U."/>
            <person name="Brodie E.L."/>
            <person name="Williams K.H."/>
            <person name="Hubbard S.S."/>
            <person name="Banfield J.F."/>
        </authorList>
    </citation>
    <scope>NUCLEOTIDE SEQUENCE [LARGE SCALE GENOMIC DNA]</scope>
</reference>
<dbReference type="Gene3D" id="1.10.8.420">
    <property type="entry name" value="RecR Domain 1"/>
    <property type="match status" value="1"/>
</dbReference>
<evidence type="ECO:0000256" key="7">
    <source>
        <dbReference type="HAMAP-Rule" id="MF_00017"/>
    </source>
</evidence>
<dbReference type="AlphaFoldDB" id="A0A1F4XMA9"/>
<dbReference type="GO" id="GO:0008270">
    <property type="term" value="F:zinc ion binding"/>
    <property type="evidence" value="ECO:0007669"/>
    <property type="project" value="UniProtKB-KW"/>
</dbReference>
<name>A0A1F4XMA9_9BACT</name>
<feature type="zinc finger region" description="C4-type" evidence="7">
    <location>
        <begin position="58"/>
        <end position="73"/>
    </location>
</feature>
<evidence type="ECO:0000259" key="8">
    <source>
        <dbReference type="PROSITE" id="PS50880"/>
    </source>
</evidence>
<dbReference type="Proteomes" id="UP000177521">
    <property type="component" value="Unassembled WGS sequence"/>
</dbReference>
<keyword evidence="5 7" id="KW-0233">DNA recombination</keyword>
<dbReference type="InterPro" id="IPR034137">
    <property type="entry name" value="TOPRIM_RecR"/>
</dbReference>
<evidence type="ECO:0000256" key="6">
    <source>
        <dbReference type="ARBA" id="ARBA00023204"/>
    </source>
</evidence>
<dbReference type="SMART" id="SM00493">
    <property type="entry name" value="TOPRIM"/>
    <property type="match status" value="1"/>
</dbReference>
<dbReference type="Pfam" id="PF13662">
    <property type="entry name" value="Toprim_4"/>
    <property type="match status" value="1"/>
</dbReference>
<keyword evidence="1 7" id="KW-0479">Metal-binding</keyword>
<comment type="function">
    <text evidence="7">May play a role in DNA repair. It seems to be involved in an RecBC-independent recombinational process of DNA repair. It may act with RecF and RecO.</text>
</comment>
<dbReference type="InterPro" id="IPR015967">
    <property type="entry name" value="Rcmb_RecR_Znf"/>
</dbReference>
<evidence type="ECO:0000256" key="5">
    <source>
        <dbReference type="ARBA" id="ARBA00023172"/>
    </source>
</evidence>
<dbReference type="InterPro" id="IPR023627">
    <property type="entry name" value="Rcmb_RecR"/>
</dbReference>
<evidence type="ECO:0000256" key="2">
    <source>
        <dbReference type="ARBA" id="ARBA00022763"/>
    </source>
</evidence>
<comment type="caution">
    <text evidence="9">The sequence shown here is derived from an EMBL/GenBank/DDBJ whole genome shotgun (WGS) entry which is preliminary data.</text>
</comment>
<dbReference type="InterPro" id="IPR006171">
    <property type="entry name" value="TOPRIM_dom"/>
</dbReference>
<dbReference type="GO" id="GO:0006310">
    <property type="term" value="P:DNA recombination"/>
    <property type="evidence" value="ECO:0007669"/>
    <property type="project" value="UniProtKB-UniRule"/>
</dbReference>
<dbReference type="NCBIfam" id="TIGR00615">
    <property type="entry name" value="recR"/>
    <property type="match status" value="1"/>
</dbReference>
<dbReference type="CDD" id="cd01025">
    <property type="entry name" value="TOPRIM_recR"/>
    <property type="match status" value="1"/>
</dbReference>
<comment type="similarity">
    <text evidence="7">Belongs to the RecR family.</text>
</comment>
<keyword evidence="4 7" id="KW-0862">Zinc</keyword>
<evidence type="ECO:0000256" key="3">
    <source>
        <dbReference type="ARBA" id="ARBA00022771"/>
    </source>
</evidence>
<dbReference type="PROSITE" id="PS01300">
    <property type="entry name" value="RECR"/>
    <property type="match status" value="1"/>
</dbReference>
<protein>
    <recommendedName>
        <fullName evidence="7">Recombination protein RecR</fullName>
    </recommendedName>
</protein>
<dbReference type="GO" id="GO:0006281">
    <property type="term" value="P:DNA repair"/>
    <property type="evidence" value="ECO:0007669"/>
    <property type="project" value="UniProtKB-UniRule"/>
</dbReference>
<sequence>MQGLSAKIQRLIKALTILPGVGERTASRYALYLFYQDAQVKEELGKAALDLLEGVQSCAACGHLAEGERCLICANDRRDKHLLCVVENPLDIVALERMGSYQGYYHVLGGVISPLAGIGPEELNITALLKRMQQLQVELEGEVELILATNPSLEGEATANYLANLVKDWPSLKVTRIARGLPMGADLEYADEVTLARAFAGRDIYR</sequence>
<dbReference type="EMBL" id="MEWS01000008">
    <property type="protein sequence ID" value="OGC82760.1"/>
    <property type="molecule type" value="Genomic_DNA"/>
</dbReference>
<dbReference type="PANTHER" id="PTHR30446:SF0">
    <property type="entry name" value="RECOMBINATION PROTEIN RECR"/>
    <property type="match status" value="1"/>
</dbReference>
<organism evidence="9 10">
    <name type="scientific">Candidatus Abawacabacteria bacterium RIFCSPHIGHO2_01_FULL_46_8</name>
    <dbReference type="NCBI Taxonomy" id="1817815"/>
    <lineage>
        <taxon>Bacteria</taxon>
        <taxon>Candidatus Abawacaibacteriota</taxon>
    </lineage>
</organism>
<proteinExistence type="inferred from homology"/>
<dbReference type="PANTHER" id="PTHR30446">
    <property type="entry name" value="RECOMBINATION PROTEIN RECR"/>
    <property type="match status" value="1"/>
</dbReference>
<dbReference type="PROSITE" id="PS50880">
    <property type="entry name" value="TOPRIM"/>
    <property type="match status" value="1"/>
</dbReference>
<dbReference type="Pfam" id="PF21175">
    <property type="entry name" value="RecR_C"/>
    <property type="match status" value="1"/>
</dbReference>
<dbReference type="InterPro" id="IPR000093">
    <property type="entry name" value="DNA_Rcmb_RecR"/>
</dbReference>
<accession>A0A1F4XMA9</accession>
<keyword evidence="3 7" id="KW-0863">Zinc-finger</keyword>
<feature type="domain" description="Toprim" evidence="8">
    <location>
        <begin position="81"/>
        <end position="182"/>
    </location>
</feature>
<dbReference type="SUPFAM" id="SSF111304">
    <property type="entry name" value="Recombination protein RecR"/>
    <property type="match status" value="1"/>
</dbReference>
<dbReference type="Gene3D" id="6.10.250.240">
    <property type="match status" value="1"/>
</dbReference>
<dbReference type="HAMAP" id="MF_00017">
    <property type="entry name" value="RecR"/>
    <property type="match status" value="1"/>
</dbReference>
<keyword evidence="2 7" id="KW-0227">DNA damage</keyword>
<dbReference type="Pfam" id="PF21176">
    <property type="entry name" value="RecR_HhH"/>
    <property type="match status" value="1"/>
</dbReference>
<dbReference type="GO" id="GO:0003677">
    <property type="term" value="F:DNA binding"/>
    <property type="evidence" value="ECO:0007669"/>
    <property type="project" value="UniProtKB-UniRule"/>
</dbReference>
<evidence type="ECO:0000313" key="10">
    <source>
        <dbReference type="Proteomes" id="UP000177521"/>
    </source>
</evidence>
<evidence type="ECO:0000256" key="4">
    <source>
        <dbReference type="ARBA" id="ARBA00022833"/>
    </source>
</evidence>
<evidence type="ECO:0000313" key="9">
    <source>
        <dbReference type="EMBL" id="OGC82760.1"/>
    </source>
</evidence>